<dbReference type="InterPro" id="IPR014729">
    <property type="entry name" value="Rossmann-like_a/b/a_fold"/>
</dbReference>
<sequence length="276" mass="31117">MNKILVPTDFSTQAENALKVAVQLAKKHGCKIHLLHILDLPMHHVDPVNATSFSSGPEALFFMKLAKKRFDDLLKKDFLKDLEVFSAVNFQEIYSGIADECEKHNIDLIIMGSNGSSGLEEILVGSNTEKVVRHSKVPVLTIKKEHTNFEINNMVFASDFTEENLQAFEKASKFAQLWDAKMHLLYVNTPNRFVTSKKAEAQIEKFTNAANFSNYSKNIYNDETIEKGIINFSYNIDADLIAMSTHGRKGISNFFNGSISEDLVNHALRPVLTFKL</sequence>
<dbReference type="CDD" id="cd00293">
    <property type="entry name" value="USP-like"/>
    <property type="match status" value="2"/>
</dbReference>
<dbReference type="PANTHER" id="PTHR46268:SF6">
    <property type="entry name" value="UNIVERSAL STRESS PROTEIN UP12"/>
    <property type="match status" value="1"/>
</dbReference>
<dbReference type="PRINTS" id="PR01438">
    <property type="entry name" value="UNVRSLSTRESS"/>
</dbReference>
<dbReference type="PANTHER" id="PTHR46268">
    <property type="entry name" value="STRESS RESPONSE PROTEIN NHAX"/>
    <property type="match status" value="1"/>
</dbReference>
<dbReference type="InterPro" id="IPR006016">
    <property type="entry name" value="UspA"/>
</dbReference>
<dbReference type="SUPFAM" id="SSF52402">
    <property type="entry name" value="Adenine nucleotide alpha hydrolases-like"/>
    <property type="match status" value="2"/>
</dbReference>
<feature type="domain" description="UspA" evidence="2">
    <location>
        <begin position="227"/>
        <end position="274"/>
    </location>
</feature>
<dbReference type="EMBL" id="WAAT01000022">
    <property type="protein sequence ID" value="KAB1069683.1"/>
    <property type="molecule type" value="Genomic_DNA"/>
</dbReference>
<dbReference type="RefSeq" id="WP_150936458.1">
    <property type="nucleotide sequence ID" value="NZ_WAAT01000022.1"/>
</dbReference>
<dbReference type="Gene3D" id="3.40.50.620">
    <property type="entry name" value="HUPs"/>
    <property type="match status" value="2"/>
</dbReference>
<name>A0A6N6MMU9_9FLAO</name>
<gene>
    <name evidence="3" type="ORF">F6U93_02370</name>
</gene>
<evidence type="ECO:0000259" key="2">
    <source>
        <dbReference type="Pfam" id="PF00582"/>
    </source>
</evidence>
<feature type="domain" description="UspA" evidence="2">
    <location>
        <begin position="2"/>
        <end position="143"/>
    </location>
</feature>
<accession>A0A6N6MMU9</accession>
<evidence type="ECO:0000256" key="1">
    <source>
        <dbReference type="ARBA" id="ARBA00008791"/>
    </source>
</evidence>
<reference evidence="3 4" key="1">
    <citation type="submission" date="2019-09" db="EMBL/GenBank/DDBJ databases">
        <authorList>
            <person name="Cao W.R."/>
        </authorList>
    </citation>
    <scope>NUCLEOTIDE SEQUENCE [LARGE SCALE GENOMIC DNA]</scope>
    <source>
        <strain evidence="3 4">B1N29</strain>
    </source>
</reference>
<protein>
    <submittedName>
        <fullName evidence="3">Universal stress protein</fullName>
    </submittedName>
</protein>
<evidence type="ECO:0000313" key="3">
    <source>
        <dbReference type="EMBL" id="KAB1069683.1"/>
    </source>
</evidence>
<dbReference type="AlphaFoldDB" id="A0A6N6MMU9"/>
<comment type="similarity">
    <text evidence="1">Belongs to the universal stress protein A family.</text>
</comment>
<evidence type="ECO:0000313" key="4">
    <source>
        <dbReference type="Proteomes" id="UP000441333"/>
    </source>
</evidence>
<comment type="caution">
    <text evidence="3">The sequence shown here is derived from an EMBL/GenBank/DDBJ whole genome shotgun (WGS) entry which is preliminary data.</text>
</comment>
<dbReference type="Pfam" id="PF00582">
    <property type="entry name" value="Usp"/>
    <property type="match status" value="2"/>
</dbReference>
<organism evidence="3 4">
    <name type="scientific">Pseudotamlana haliotis</name>
    <dbReference type="NCBI Taxonomy" id="2614804"/>
    <lineage>
        <taxon>Bacteria</taxon>
        <taxon>Pseudomonadati</taxon>
        <taxon>Bacteroidota</taxon>
        <taxon>Flavobacteriia</taxon>
        <taxon>Flavobacteriales</taxon>
        <taxon>Flavobacteriaceae</taxon>
        <taxon>Pseudotamlana</taxon>
    </lineage>
</organism>
<dbReference type="Proteomes" id="UP000441333">
    <property type="component" value="Unassembled WGS sequence"/>
</dbReference>
<dbReference type="InterPro" id="IPR006015">
    <property type="entry name" value="Universal_stress_UspA"/>
</dbReference>
<keyword evidence="4" id="KW-1185">Reference proteome</keyword>
<proteinExistence type="inferred from homology"/>